<dbReference type="EMBL" id="NKHF01000077">
    <property type="protein sequence ID" value="PCK30571.1"/>
    <property type="molecule type" value="Genomic_DNA"/>
</dbReference>
<evidence type="ECO:0000313" key="2">
    <source>
        <dbReference type="Proteomes" id="UP000228621"/>
    </source>
</evidence>
<gene>
    <name evidence="1" type="ORF">CEX98_16480</name>
</gene>
<reference evidence="2" key="1">
    <citation type="journal article" date="2019" name="Genome Announc.">
        <title>Draft Genome Sequence of Pseudoalteromonas piscicida Strain 36Y ROTHPW, an Hypersaline Seawater Isolate from the South Coast of Sonora, Mexico.</title>
        <authorList>
            <person name="Sanchez-Diaz R."/>
            <person name="Molina-Garza Z.J."/>
            <person name="Cruz-Suarez L.E."/>
            <person name="Selvin J."/>
            <person name="Kiran G.S."/>
            <person name="Ibarra-Gamez J.C."/>
            <person name="Gomez-Gil B."/>
            <person name="Galaviz-Silva L."/>
        </authorList>
    </citation>
    <scope>NUCLEOTIDE SEQUENCE [LARGE SCALE GENOMIC DNA]</scope>
    <source>
        <strain evidence="2">36Y_RITHPW</strain>
    </source>
</reference>
<dbReference type="AlphaFoldDB" id="A0A2A5JMU4"/>
<name>A0A2A5JMU4_PSEO7</name>
<comment type="caution">
    <text evidence="1">The sequence shown here is derived from an EMBL/GenBank/DDBJ whole genome shotgun (WGS) entry which is preliminary data.</text>
</comment>
<protein>
    <recommendedName>
        <fullName evidence="3">SRPBCC family protein</fullName>
    </recommendedName>
</protein>
<evidence type="ECO:0000313" key="1">
    <source>
        <dbReference type="EMBL" id="PCK30571.1"/>
    </source>
</evidence>
<organism evidence="1 2">
    <name type="scientific">Pseudoalteromonas piscicida</name>
    <dbReference type="NCBI Taxonomy" id="43662"/>
    <lineage>
        <taxon>Bacteria</taxon>
        <taxon>Pseudomonadati</taxon>
        <taxon>Pseudomonadota</taxon>
        <taxon>Gammaproteobacteria</taxon>
        <taxon>Alteromonadales</taxon>
        <taxon>Pseudoalteromonadaceae</taxon>
        <taxon>Pseudoalteromonas</taxon>
    </lineage>
</organism>
<sequence length="161" mass="18132">MILALAIVLTGLAMPHHYKVVKQTHSDVNTTTLSPLVLSHWPALFNWQPTQDIYFRVLPKSQHIGSSAILMHPWGEAEMTITKLTAQTLSVSLHIDDEHIAKITLNLLSYQADNKQLSIIIEGRANTPFIGSFIALFMQQYLQQVTNSAVNHMNTLYKLRA</sequence>
<dbReference type="Proteomes" id="UP000228621">
    <property type="component" value="Unassembled WGS sequence"/>
</dbReference>
<dbReference type="OrthoDB" id="6289462at2"/>
<dbReference type="RefSeq" id="WP_099643128.1">
    <property type="nucleotide sequence ID" value="NZ_NKHF01000077.1"/>
</dbReference>
<accession>A0A2A5JMU4</accession>
<proteinExistence type="predicted"/>
<keyword evidence="2" id="KW-1185">Reference proteome</keyword>
<evidence type="ECO:0008006" key="3">
    <source>
        <dbReference type="Google" id="ProtNLM"/>
    </source>
</evidence>